<dbReference type="OrthoDB" id="976756at2"/>
<comment type="caution">
    <text evidence="3">The sequence shown here is derived from an EMBL/GenBank/DDBJ whole genome shotgun (WGS) entry which is preliminary data.</text>
</comment>
<proteinExistence type="predicted"/>
<reference evidence="3 4" key="1">
    <citation type="submission" date="2018-06" db="EMBL/GenBank/DDBJ databases">
        <title>Genomic Encyclopedia of Archaeal and Bacterial Type Strains, Phase II (KMG-II): from individual species to whole genera.</title>
        <authorList>
            <person name="Goeker M."/>
        </authorList>
    </citation>
    <scope>NUCLEOTIDE SEQUENCE [LARGE SCALE GENOMIC DNA]</scope>
    <source>
        <strain evidence="3 4">DSM 19830</strain>
    </source>
</reference>
<dbReference type="Gene3D" id="2.180.10.10">
    <property type="entry name" value="RHS repeat-associated core"/>
    <property type="match status" value="1"/>
</dbReference>
<gene>
    <name evidence="3" type="ORF">LV85_03435</name>
</gene>
<evidence type="ECO:0000313" key="4">
    <source>
        <dbReference type="Proteomes" id="UP000248882"/>
    </source>
</evidence>
<keyword evidence="1" id="KW-0732">Signal</keyword>
<dbReference type="Pfam" id="PF20041">
    <property type="entry name" value="DUF6443"/>
    <property type="match status" value="1"/>
</dbReference>
<protein>
    <recommendedName>
        <fullName evidence="2">DUF6443 domain-containing protein</fullName>
    </recommendedName>
</protein>
<evidence type="ECO:0000256" key="1">
    <source>
        <dbReference type="SAM" id="SignalP"/>
    </source>
</evidence>
<evidence type="ECO:0000259" key="2">
    <source>
        <dbReference type="Pfam" id="PF20041"/>
    </source>
</evidence>
<feature type="signal peptide" evidence="1">
    <location>
        <begin position="1"/>
        <end position="21"/>
    </location>
</feature>
<keyword evidence="4" id="KW-1185">Reference proteome</keyword>
<accession>A0A2W7RDX0</accession>
<name>A0A2W7RDX0_9BACT</name>
<feature type="chain" id="PRO_5016002111" description="DUF6443 domain-containing protein" evidence="1">
    <location>
        <begin position="22"/>
        <end position="1000"/>
    </location>
</feature>
<evidence type="ECO:0000313" key="3">
    <source>
        <dbReference type="EMBL" id="PZX48945.1"/>
    </source>
</evidence>
<organism evidence="3 4">
    <name type="scientific">Algoriphagus chordae</name>
    <dbReference type="NCBI Taxonomy" id="237019"/>
    <lineage>
        <taxon>Bacteria</taxon>
        <taxon>Pseudomonadati</taxon>
        <taxon>Bacteroidota</taxon>
        <taxon>Cytophagia</taxon>
        <taxon>Cytophagales</taxon>
        <taxon>Cyclobacteriaceae</taxon>
        <taxon>Algoriphagus</taxon>
    </lineage>
</organism>
<dbReference type="AlphaFoldDB" id="A0A2W7RDX0"/>
<dbReference type="Proteomes" id="UP000248882">
    <property type="component" value="Unassembled WGS sequence"/>
</dbReference>
<feature type="domain" description="DUF6443" evidence="2">
    <location>
        <begin position="30"/>
        <end position="166"/>
    </location>
</feature>
<dbReference type="EMBL" id="QKZT01000017">
    <property type="protein sequence ID" value="PZX48945.1"/>
    <property type="molecule type" value="Genomic_DNA"/>
</dbReference>
<sequence length="1000" mass="111497">MRHYYIPALFLFLVTASATLAQTTENFVKTYKARTATTLVTTVTGGTSSDSYKNFTYLDGLGRPKQTVGKASTISGKDLITPIEYDDFGRQEKEYLPYYETGGIQDGRFRGSAITDHAGRTSTIYGSSYGYTQMDFEPSPLNRVDKQAAPGSAWYLGSGKEVKFERRPNTSADEVKIWTLDSNGLPVTSSSYPANELWVEITKDEDDIQTVQFTDKLGRVILKKTEGCVTPVSDGHSGWLSTYYVYDDLGQLRVVLPPLAIDLFEVNDVWSMSSDTELAYEQYFVYTYDGRGRMSKKKVPGKGVEYILYDPQDRPVGIQDSVMRISNKWLYTRYDALGRVLSTGLVTKTGQNLDALQVALNTAGSNNASLVNGTVTNGWPNEEGELLTVNYYDSYAALTGYSYQVNTGFDAQASTRIHGLQTGMKVKNLETGEYYTSAMFYDNKGQVIQSISEHQLGGEIRTSTKYNFEGQPTLTLTSSTNTGVDDIKRTYVYNVIGQLAYIEHTVDGTTRRIVQNTYNDLGQLEVKSFPKIASGNQTYTYNIRGWLKTLGSGLPNGYTQTNYYQESGATNPRYNGNISRISWGGKAGSGGTFKTRTYNYTYDNANRLKAATYSASSESNWFTMNGITYDANGNIYSMIRRNQRASGSYNVVDDLEYEYGRFSNRLSQVKDNNLSTGYTAKDFVESGSEEYGYDDNGNMTANVDKEITLITYNHLNLPQEITFESGAQLRFAYDAVGNKLTQKVYNSSGVLTKTQDYIGEIVLLDGALDYLIHGVGRLVAEPDGLYGEYYLKDHLGNIRQVLRESESQTFMATMETQNSQAEEIQFSMVSESRQTEPEHNVTTGGNKVAWLNANRGRMVGPGRAQPIYAGDSLKLQVHGKYLEDKEQKPNAGSFATVGGTERLVADLNELTLSNQRAGGANPIALLNLADILAKDLQKREAPEAYLMYALYDQDSNRYEVGKKVLTRNAANQHEVLEENMYISRDGYTPRRTGMKTFVPR</sequence>
<dbReference type="InterPro" id="IPR045619">
    <property type="entry name" value="DUF6443"/>
</dbReference>
<dbReference type="RefSeq" id="WP_111321655.1">
    <property type="nucleotide sequence ID" value="NZ_QKZT01000017.1"/>
</dbReference>